<evidence type="ECO:0000259" key="6">
    <source>
        <dbReference type="PROSITE" id="PS51918"/>
    </source>
</evidence>
<protein>
    <submittedName>
        <fullName evidence="7">Radical SAM protein</fullName>
    </submittedName>
</protein>
<organism evidence="7 8">
    <name type="scientific">Fictibacillus norfolkensis</name>
    <dbReference type="NCBI Taxonomy" id="2762233"/>
    <lineage>
        <taxon>Bacteria</taxon>
        <taxon>Bacillati</taxon>
        <taxon>Bacillota</taxon>
        <taxon>Bacilli</taxon>
        <taxon>Bacillales</taxon>
        <taxon>Fictibacillaceae</taxon>
        <taxon>Fictibacillus</taxon>
    </lineage>
</organism>
<dbReference type="EMBL" id="JACSQM010000001">
    <property type="protein sequence ID" value="MBD7962769.1"/>
    <property type="molecule type" value="Genomic_DNA"/>
</dbReference>
<keyword evidence="4" id="KW-0408">Iron</keyword>
<gene>
    <name evidence="7" type="ORF">H9648_01795</name>
</gene>
<accession>A0ABR8SGZ6</accession>
<dbReference type="PROSITE" id="PS51918">
    <property type="entry name" value="RADICAL_SAM"/>
    <property type="match status" value="1"/>
</dbReference>
<keyword evidence="3" id="KW-0479">Metal-binding</keyword>
<comment type="cofactor">
    <cofactor evidence="1">
        <name>[4Fe-4S] cluster</name>
        <dbReference type="ChEBI" id="CHEBI:49883"/>
    </cofactor>
</comment>
<dbReference type="PANTHER" id="PTHR43409">
    <property type="entry name" value="ANAEROBIC MAGNESIUM-PROTOPORPHYRIN IX MONOMETHYL ESTER CYCLASE-RELATED"/>
    <property type="match status" value="1"/>
</dbReference>
<evidence type="ECO:0000313" key="8">
    <source>
        <dbReference type="Proteomes" id="UP000603641"/>
    </source>
</evidence>
<evidence type="ECO:0000313" key="7">
    <source>
        <dbReference type="EMBL" id="MBD7962769.1"/>
    </source>
</evidence>
<keyword evidence="2" id="KW-0949">S-adenosyl-L-methionine</keyword>
<dbReference type="Proteomes" id="UP000603641">
    <property type="component" value="Unassembled WGS sequence"/>
</dbReference>
<dbReference type="SFLD" id="SFLDS00029">
    <property type="entry name" value="Radical_SAM"/>
    <property type="match status" value="1"/>
</dbReference>
<comment type="caution">
    <text evidence="7">The sequence shown here is derived from an EMBL/GenBank/DDBJ whole genome shotgun (WGS) entry which is preliminary data.</text>
</comment>
<keyword evidence="8" id="KW-1185">Reference proteome</keyword>
<dbReference type="InterPro" id="IPR058240">
    <property type="entry name" value="rSAM_sf"/>
</dbReference>
<dbReference type="InterPro" id="IPR006638">
    <property type="entry name" value="Elp3/MiaA/NifB-like_rSAM"/>
</dbReference>
<dbReference type="InterPro" id="IPR023404">
    <property type="entry name" value="rSAM_horseshoe"/>
</dbReference>
<evidence type="ECO:0000256" key="4">
    <source>
        <dbReference type="ARBA" id="ARBA00023004"/>
    </source>
</evidence>
<dbReference type="Gene3D" id="3.40.50.280">
    <property type="entry name" value="Cobalamin-binding domain"/>
    <property type="match status" value="1"/>
</dbReference>
<keyword evidence="5" id="KW-0411">Iron-sulfur</keyword>
<evidence type="ECO:0000256" key="3">
    <source>
        <dbReference type="ARBA" id="ARBA00022723"/>
    </source>
</evidence>
<reference evidence="7 8" key="1">
    <citation type="submission" date="2020-08" db="EMBL/GenBank/DDBJ databases">
        <title>A Genomic Blueprint of the Chicken Gut Microbiome.</title>
        <authorList>
            <person name="Gilroy R."/>
            <person name="Ravi A."/>
            <person name="Getino M."/>
            <person name="Pursley I."/>
            <person name="Horton D.L."/>
            <person name="Alikhan N.-F."/>
            <person name="Baker D."/>
            <person name="Gharbi K."/>
            <person name="Hall N."/>
            <person name="Watson M."/>
            <person name="Adriaenssens E.M."/>
            <person name="Foster-Nyarko E."/>
            <person name="Jarju S."/>
            <person name="Secka A."/>
            <person name="Antonio M."/>
            <person name="Oren A."/>
            <person name="Chaudhuri R."/>
            <person name="La Ragione R.M."/>
            <person name="Hildebrand F."/>
            <person name="Pallen M.J."/>
        </authorList>
    </citation>
    <scope>NUCLEOTIDE SEQUENCE [LARGE SCALE GENOMIC DNA]</scope>
    <source>
        <strain evidence="7 8">Sa2CUA10</strain>
    </source>
</reference>
<name>A0ABR8SGZ6_9BACL</name>
<dbReference type="SMART" id="SM00729">
    <property type="entry name" value="Elp3"/>
    <property type="match status" value="1"/>
</dbReference>
<dbReference type="PANTHER" id="PTHR43409:SF7">
    <property type="entry name" value="BLL1977 PROTEIN"/>
    <property type="match status" value="1"/>
</dbReference>
<feature type="domain" description="Radical SAM core" evidence="6">
    <location>
        <begin position="285"/>
        <end position="515"/>
    </location>
</feature>
<dbReference type="Pfam" id="PF04055">
    <property type="entry name" value="Radical_SAM"/>
    <property type="match status" value="1"/>
</dbReference>
<dbReference type="SFLD" id="SFLDG01082">
    <property type="entry name" value="B12-binding_domain_containing"/>
    <property type="match status" value="1"/>
</dbReference>
<proteinExistence type="predicted"/>
<evidence type="ECO:0000256" key="2">
    <source>
        <dbReference type="ARBA" id="ARBA00022691"/>
    </source>
</evidence>
<dbReference type="InterPro" id="IPR007197">
    <property type="entry name" value="rSAM"/>
</dbReference>
<sequence>MSELIIVFPPFSQAYFFPYLSLPMLTSYLVQRDVPCTQYDLNIELLHSLFEKEALQTYCEIASSKEHMDINADFKLKTIQYLIDHHEEIQTDILTKNGELHDIEKSLKFFKNGTEILSKNSFMRNEIPSISLLGKAVNDFNVEDKNDLPCDLLYDRIKNIITNDTKVFALSVSFYSQLLPALLLCKWVKILSPETKIIMGGQQVILFSEQMRRDSFFKQYVDYLGTGAGEETLYQLYLKESENQLDLEIPNLISLKEEIPLIKKSVSLKKLPVPNFDNLPIHHYVNADFQLALTTCVGCYWGRCAFCSYGNRSKKERSYEQKTTNQIVRECKQLIDQYGVRRINFVDENTNLKLVLKAMKLLNAEGYEVEYSTRNRLEDILTDRHFCQELKASGCVQMSVGYETNSQRLLDRMEKGVTTSNYQRIIDNLFDCGIELRLSIMGGFPGETEEESQDTVGFLKKNEMKIGIDVIQMLVAEPGSFLVDDPESYGITLEADQDTLRGNKGINYGMGRLGRSFTYCEEDIDDHTRINRLLQVPKEVNPEQNQLHTNDTDHLNTTEAFLLPWIYIAEFKRGSEDQSVPYFYDFLLQRVFKVPQELSIIDRRIVTDTSNPESEMLISQLIQLELVTHQSTGSREYVFR</sequence>
<evidence type="ECO:0000256" key="1">
    <source>
        <dbReference type="ARBA" id="ARBA00001966"/>
    </source>
</evidence>
<dbReference type="SUPFAM" id="SSF102114">
    <property type="entry name" value="Radical SAM enzymes"/>
    <property type="match status" value="1"/>
</dbReference>
<evidence type="ECO:0000256" key="5">
    <source>
        <dbReference type="ARBA" id="ARBA00023014"/>
    </source>
</evidence>
<dbReference type="InterPro" id="IPR051198">
    <property type="entry name" value="BchE-like"/>
</dbReference>
<dbReference type="RefSeq" id="WP_191752071.1">
    <property type="nucleotide sequence ID" value="NZ_JACSQM010000001.1"/>
</dbReference>
<dbReference type="Gene3D" id="3.80.30.20">
    <property type="entry name" value="tm_1862 like domain"/>
    <property type="match status" value="1"/>
</dbReference>